<evidence type="ECO:0008006" key="5">
    <source>
        <dbReference type="Google" id="ProtNLM"/>
    </source>
</evidence>
<evidence type="ECO:0000313" key="3">
    <source>
        <dbReference type="EMBL" id="KAA2262313.1"/>
    </source>
</evidence>
<dbReference type="EMBL" id="VUOB01000022">
    <property type="protein sequence ID" value="KAA2262313.1"/>
    <property type="molecule type" value="Genomic_DNA"/>
</dbReference>
<dbReference type="InterPro" id="IPR003788">
    <property type="entry name" value="NDUFAF7"/>
</dbReference>
<protein>
    <recommendedName>
        <fullName evidence="5">SAM-dependent methyltransferase, MidA family</fullName>
    </recommendedName>
</protein>
<reference evidence="3 4" key="2">
    <citation type="submission" date="2019-09" db="EMBL/GenBank/DDBJ databases">
        <authorList>
            <person name="Jin C."/>
        </authorList>
    </citation>
    <scope>NUCLEOTIDE SEQUENCE [LARGE SCALE GENOMIC DNA]</scope>
    <source>
        <strain evidence="3 4">AN110305</strain>
    </source>
</reference>
<name>A0A5B2XG42_9PSEU</name>
<dbReference type="InterPro" id="IPR038375">
    <property type="entry name" value="NDUFAF7_sf"/>
</dbReference>
<comment type="caution">
    <text evidence="3">The sequence shown here is derived from an EMBL/GenBank/DDBJ whole genome shotgun (WGS) entry which is preliminary data.</text>
</comment>
<dbReference type="RefSeq" id="WP_149849896.1">
    <property type="nucleotide sequence ID" value="NZ_VUOB01000022.1"/>
</dbReference>
<sequence>MRDWREAWQAALYGPGGFFARGEQPSAHFRTAPVIGRELAEALVELLGRVDTALDHPAALDFVDVGAGGGELAQAVRESAGGDLGRRLRVTAVELAPARPTEGVRWRRDLPERVVGLLVGHEWLDAVPCRVATVHNGLLLPVLVDTQGNEAPSGSLTEAEGDWLARWWPLAGEGARAEVGSTRDAVWATAVAGVAAGAALAVDYGHLAADRAAGRFPDGTLTGYLAGRQVAPLPDGSRDLTAHVALDACAEAVGTGADTVLVAQHAALAALGMSGGSPAAALAATDPLAWLAASARAGRIAELRARDGLGRFGWLLHATGGVRATDLLPSLPAWQP</sequence>
<dbReference type="AlphaFoldDB" id="A0A5B2XG42"/>
<evidence type="ECO:0000256" key="1">
    <source>
        <dbReference type="ARBA" id="ARBA00022603"/>
    </source>
</evidence>
<reference evidence="3 4" key="1">
    <citation type="submission" date="2019-09" db="EMBL/GenBank/DDBJ databases">
        <title>Goodfellowia gen. nov., a new genus of the Pseudonocardineae related to Actinoalloteichus, containing Goodfellowia coeruleoviolacea gen. nov., comb. nov. gen. nov., comb. nov.</title>
        <authorList>
            <person name="Labeda D."/>
        </authorList>
    </citation>
    <scope>NUCLEOTIDE SEQUENCE [LARGE SCALE GENOMIC DNA]</scope>
    <source>
        <strain evidence="3 4">AN110305</strain>
    </source>
</reference>
<keyword evidence="1" id="KW-0489">Methyltransferase</keyword>
<dbReference type="SUPFAM" id="SSF53335">
    <property type="entry name" value="S-adenosyl-L-methionine-dependent methyltransferases"/>
    <property type="match status" value="1"/>
</dbReference>
<proteinExistence type="predicted"/>
<keyword evidence="4" id="KW-1185">Reference proteome</keyword>
<evidence type="ECO:0000313" key="4">
    <source>
        <dbReference type="Proteomes" id="UP000323454"/>
    </source>
</evidence>
<dbReference type="Proteomes" id="UP000323454">
    <property type="component" value="Unassembled WGS sequence"/>
</dbReference>
<gene>
    <name evidence="3" type="ORF">F0L68_13650</name>
</gene>
<dbReference type="GO" id="GO:0008168">
    <property type="term" value="F:methyltransferase activity"/>
    <property type="evidence" value="ECO:0007669"/>
    <property type="project" value="UniProtKB-KW"/>
</dbReference>
<dbReference type="Pfam" id="PF02636">
    <property type="entry name" value="Methyltransf_28"/>
    <property type="match status" value="1"/>
</dbReference>
<accession>A0A5B2XG42</accession>
<dbReference type="OrthoDB" id="4856867at2"/>
<dbReference type="InterPro" id="IPR029063">
    <property type="entry name" value="SAM-dependent_MTases_sf"/>
</dbReference>
<organism evidence="3 4">
    <name type="scientific">Solihabitans fulvus</name>
    <dbReference type="NCBI Taxonomy" id="1892852"/>
    <lineage>
        <taxon>Bacteria</taxon>
        <taxon>Bacillati</taxon>
        <taxon>Actinomycetota</taxon>
        <taxon>Actinomycetes</taxon>
        <taxon>Pseudonocardiales</taxon>
        <taxon>Pseudonocardiaceae</taxon>
        <taxon>Solihabitans</taxon>
    </lineage>
</organism>
<dbReference type="Gene3D" id="3.40.50.12710">
    <property type="match status" value="1"/>
</dbReference>
<keyword evidence="2" id="KW-0808">Transferase</keyword>
<dbReference type="GO" id="GO:0032259">
    <property type="term" value="P:methylation"/>
    <property type="evidence" value="ECO:0007669"/>
    <property type="project" value="UniProtKB-KW"/>
</dbReference>
<evidence type="ECO:0000256" key="2">
    <source>
        <dbReference type="ARBA" id="ARBA00022679"/>
    </source>
</evidence>